<dbReference type="AlphaFoldDB" id="A0A832I6F3"/>
<dbReference type="EMBL" id="DSQF01000028">
    <property type="protein sequence ID" value="HGZ44404.1"/>
    <property type="molecule type" value="Genomic_DNA"/>
</dbReference>
<evidence type="ECO:0000313" key="2">
    <source>
        <dbReference type="EMBL" id="HGZ44404.1"/>
    </source>
</evidence>
<dbReference type="InterPro" id="IPR011042">
    <property type="entry name" value="6-blade_b-propeller_TolB-like"/>
</dbReference>
<reference evidence="2" key="1">
    <citation type="journal article" date="2020" name="mSystems">
        <title>Genome- and Community-Level Interaction Insights into Carbon Utilization and Element Cycling Functions of Hydrothermarchaeota in Hydrothermal Sediment.</title>
        <authorList>
            <person name="Zhou Z."/>
            <person name="Liu Y."/>
            <person name="Xu W."/>
            <person name="Pan J."/>
            <person name="Luo Z.H."/>
            <person name="Li M."/>
        </authorList>
    </citation>
    <scope>NUCLEOTIDE SEQUENCE [LARGE SCALE GENOMIC DNA]</scope>
    <source>
        <strain evidence="2">SpSt-381</strain>
    </source>
</reference>
<comment type="caution">
    <text evidence="2">The sequence shown here is derived from an EMBL/GenBank/DDBJ whole genome shotgun (WGS) entry which is preliminary data.</text>
</comment>
<feature type="region of interest" description="Disordered" evidence="1">
    <location>
        <begin position="1"/>
        <end position="30"/>
    </location>
</feature>
<dbReference type="Gene3D" id="2.120.10.30">
    <property type="entry name" value="TolB, C-terminal domain"/>
    <property type="match status" value="1"/>
</dbReference>
<proteinExistence type="predicted"/>
<dbReference type="SUPFAM" id="SSF82171">
    <property type="entry name" value="DPP6 N-terminal domain-like"/>
    <property type="match status" value="1"/>
</dbReference>
<evidence type="ECO:0000256" key="1">
    <source>
        <dbReference type="SAM" id="MobiDB-lite"/>
    </source>
</evidence>
<evidence type="ECO:0008006" key="3">
    <source>
        <dbReference type="Google" id="ProtNLM"/>
    </source>
</evidence>
<protein>
    <recommendedName>
        <fullName evidence="3">Hydrazine synthase alpha subunit middle domain-containing protein</fullName>
    </recommendedName>
</protein>
<gene>
    <name evidence="2" type="ORF">ENR23_13485</name>
</gene>
<organism evidence="2">
    <name type="scientific">Eiseniibacteriota bacterium</name>
    <dbReference type="NCBI Taxonomy" id="2212470"/>
    <lineage>
        <taxon>Bacteria</taxon>
        <taxon>Candidatus Eiseniibacteriota</taxon>
    </lineage>
</organism>
<accession>A0A832I6F3</accession>
<name>A0A832I6F3_UNCEI</name>
<sequence length="567" mass="57763">MTPHHPPEPPPRACGPRPDPRRPRARAAARAASLGAALAAALGAALAGGSRATRADPAGLPAIVFVSRARPSVPGAVPGLGPGDRALAPGGRLVVREPDGAWRDLLPPGTLHDVSDPSVSPDARRVAFAGVTHPDSGWRLWVVGLDGAGLAPLTRTPPASGAEGAAPRVDDFDPTWVAEHALVFASTRHAQRAQYGDAPVTNLFRLDLDTGALARLTAERNGAEEPWYDAARDRVLFARWWFNRHRAAGAARVAGDAPGLRSLAPGDAAADEVNAWHVMEISPEGGAARLAAGDPAARRAGGGTQPAALADGRVVAVFARSGGLFPRAGTPGVHVFDRVAAPGRRLLGPALDAGEGYGSPAGLAAPGAHAPAPLPGGRLLVAWDPGGRGDYGVWLADPDRGALAPLADRDGTIETDPAPVVAWASRPRSAQRPPTLPARDPRDAAALAALPTFRYQNADVFAGRGPARRDGARLRVYATLARPGAAGGDSAVLLREAPVARDGRVTVDLPAGVPLFEQLAGPDGVALAGPLGPAHVAGSNAGVPGGVSACRGCHAGHSPRAAGARLR</sequence>